<dbReference type="EMBL" id="JABBGF010000001">
    <property type="protein sequence ID" value="NML55931.1"/>
    <property type="molecule type" value="Genomic_DNA"/>
</dbReference>
<evidence type="ECO:0000313" key="1">
    <source>
        <dbReference type="EMBL" id="NML55931.1"/>
    </source>
</evidence>
<dbReference type="AlphaFoldDB" id="A0A7Y0FH77"/>
<evidence type="ECO:0000313" key="2">
    <source>
        <dbReference type="Proteomes" id="UP000552615"/>
    </source>
</evidence>
<accession>A0A7Y0FH77</accession>
<sequence length="151" mass="18283">MKKIILFNFLFSYMVFAQQYEDFYYERIVKLDGFIVKIESYDSKTGVYNRTKCYLNDSSKEEIIIPITKKEKNDIWKLKKEFGKFVYGECTTNKNVTLISNFYFENEKLPPKCIETNQQKEQFIKLSMGLRLLLESKPEYKKAFYWEFIKK</sequence>
<comment type="caution">
    <text evidence="1">The sequence shown here is derived from an EMBL/GenBank/DDBJ whole genome shotgun (WGS) entry which is preliminary data.</text>
</comment>
<keyword evidence="2" id="KW-1185">Reference proteome</keyword>
<dbReference type="Proteomes" id="UP000552615">
    <property type="component" value="Unassembled WGS sequence"/>
</dbReference>
<proteinExistence type="predicted"/>
<reference evidence="1 2" key="1">
    <citation type="submission" date="2020-04" db="EMBL/GenBank/DDBJ databases">
        <title>Chryseobacterium sp. RJ-7-14 sp. nov., isolated from Jeju soil.</title>
        <authorList>
            <person name="Dahal R.H."/>
            <person name="Chaudhary D.K."/>
        </authorList>
    </citation>
    <scope>NUCLEOTIDE SEQUENCE [LARGE SCALE GENOMIC DNA]</scope>
    <source>
        <strain evidence="1 2">RJ-7-14</strain>
    </source>
</reference>
<name>A0A7Y0FH77_9FLAO</name>
<dbReference type="RefSeq" id="WP_169229368.1">
    <property type="nucleotide sequence ID" value="NZ_JABBGF010000001.1"/>
</dbReference>
<organism evidence="1 2">
    <name type="scientific">Chryseobacterium cheonjiense</name>
    <dbReference type="NCBI Taxonomy" id="2728845"/>
    <lineage>
        <taxon>Bacteria</taxon>
        <taxon>Pseudomonadati</taxon>
        <taxon>Bacteroidota</taxon>
        <taxon>Flavobacteriia</taxon>
        <taxon>Flavobacteriales</taxon>
        <taxon>Weeksellaceae</taxon>
        <taxon>Chryseobacterium group</taxon>
        <taxon>Chryseobacterium</taxon>
    </lineage>
</organism>
<gene>
    <name evidence="1" type="ORF">HHL20_01095</name>
</gene>
<protein>
    <submittedName>
        <fullName evidence="1">Uncharacterized protein</fullName>
    </submittedName>
</protein>